<organism evidence="1 2">
    <name type="scientific">Sistotremastrum suecicum HHB10207 ss-3</name>
    <dbReference type="NCBI Taxonomy" id="1314776"/>
    <lineage>
        <taxon>Eukaryota</taxon>
        <taxon>Fungi</taxon>
        <taxon>Dikarya</taxon>
        <taxon>Basidiomycota</taxon>
        <taxon>Agaricomycotina</taxon>
        <taxon>Agaricomycetes</taxon>
        <taxon>Sistotremastrales</taxon>
        <taxon>Sistotremastraceae</taxon>
        <taxon>Sistotremastrum</taxon>
    </lineage>
</organism>
<evidence type="ECO:0000313" key="2">
    <source>
        <dbReference type="Proteomes" id="UP000076798"/>
    </source>
</evidence>
<feature type="non-terminal residue" evidence="1">
    <location>
        <position position="60"/>
    </location>
</feature>
<reference evidence="1 2" key="1">
    <citation type="journal article" date="2016" name="Mol. Biol. Evol.">
        <title>Comparative Genomics of Early-Diverging Mushroom-Forming Fungi Provides Insights into the Origins of Lignocellulose Decay Capabilities.</title>
        <authorList>
            <person name="Nagy L.G."/>
            <person name="Riley R."/>
            <person name="Tritt A."/>
            <person name="Adam C."/>
            <person name="Daum C."/>
            <person name="Floudas D."/>
            <person name="Sun H."/>
            <person name="Yadav J.S."/>
            <person name="Pangilinan J."/>
            <person name="Larsson K.H."/>
            <person name="Matsuura K."/>
            <person name="Barry K."/>
            <person name="Labutti K."/>
            <person name="Kuo R."/>
            <person name="Ohm R.A."/>
            <person name="Bhattacharya S.S."/>
            <person name="Shirouzu T."/>
            <person name="Yoshinaga Y."/>
            <person name="Martin F.M."/>
            <person name="Grigoriev I.V."/>
            <person name="Hibbett D.S."/>
        </authorList>
    </citation>
    <scope>NUCLEOTIDE SEQUENCE [LARGE SCALE GENOMIC DNA]</scope>
    <source>
        <strain evidence="1 2">HHB10207 ss-3</strain>
    </source>
</reference>
<accession>A0A165Y8V6</accession>
<dbReference type="Proteomes" id="UP000076798">
    <property type="component" value="Unassembled WGS sequence"/>
</dbReference>
<gene>
    <name evidence="1" type="ORF">SISSUDRAFT_1054742</name>
</gene>
<dbReference type="AlphaFoldDB" id="A0A165Y8V6"/>
<sequence length="60" mass="6329">MSTNGIHPMYPLVGFTLSGFEGVFGPWELVASSDGSSSILIPSATNEGIFRQIAWKGNVG</sequence>
<keyword evidence="2" id="KW-1185">Reference proteome</keyword>
<protein>
    <submittedName>
        <fullName evidence="1">Uncharacterized protein</fullName>
    </submittedName>
</protein>
<name>A0A165Y8V6_9AGAM</name>
<evidence type="ECO:0000313" key="1">
    <source>
        <dbReference type="EMBL" id="KZT32998.1"/>
    </source>
</evidence>
<proteinExistence type="predicted"/>
<dbReference type="EMBL" id="KV428275">
    <property type="protein sequence ID" value="KZT32998.1"/>
    <property type="molecule type" value="Genomic_DNA"/>
</dbReference>